<accession>A0ABM6M559</accession>
<dbReference type="InterPro" id="IPR013815">
    <property type="entry name" value="ATP_grasp_subdomain_1"/>
</dbReference>
<sequence>MQAFQDSLGARLPSSRVYCADLKPALSSACVAADSQYSLPGVTSPDYPQALLSLCRELDIALVIPTIDTELLVMAQHKAEFAEQGVTLVVSDELLIALCRDKRLTPRLYSELGVDTLAILDPAALTFPCFTKPAGGSSSIGAFRLDRADEIDQGMRDDPDRMYMELASPDWGETTVDIYCDRAGEVLAIVPRQRIETRAGEVSKGCTRRGWLHAYLAARLKRIPGGMGCLTLQVFTDDVAQRCYAIEINPRFGGGYPLSYAAGADFPGWLIDEYMLGKTPEPCDSWEEDLLMLRYDAKILVRHHASS</sequence>
<dbReference type="Pfam" id="PF21360">
    <property type="entry name" value="PylC-like_N"/>
    <property type="match status" value="1"/>
</dbReference>
<dbReference type="Gene3D" id="3.40.50.20">
    <property type="match status" value="1"/>
</dbReference>
<dbReference type="Pfam" id="PF15632">
    <property type="entry name" value="ATPgrasp_Ter"/>
    <property type="match status" value="1"/>
</dbReference>
<keyword evidence="1" id="KW-0067">ATP-binding</keyword>
<evidence type="ECO:0000256" key="1">
    <source>
        <dbReference type="PROSITE-ProRule" id="PRU00409"/>
    </source>
</evidence>
<organism evidence="3 4">
    <name type="scientific">Blastomonas fulva</name>
    <dbReference type="NCBI Taxonomy" id="1550728"/>
    <lineage>
        <taxon>Bacteria</taxon>
        <taxon>Pseudomonadati</taxon>
        <taxon>Pseudomonadota</taxon>
        <taxon>Alphaproteobacteria</taxon>
        <taxon>Sphingomonadales</taxon>
        <taxon>Sphingomonadaceae</taxon>
        <taxon>Blastomonas</taxon>
    </lineage>
</organism>
<keyword evidence="1" id="KW-0547">Nucleotide-binding</keyword>
<keyword evidence="4" id="KW-1185">Reference proteome</keyword>
<evidence type="ECO:0000313" key="3">
    <source>
        <dbReference type="EMBL" id="ASR51052.1"/>
    </source>
</evidence>
<dbReference type="PROSITE" id="PS50975">
    <property type="entry name" value="ATP_GRASP"/>
    <property type="match status" value="1"/>
</dbReference>
<proteinExistence type="predicted"/>
<dbReference type="Gene3D" id="3.30.470.20">
    <property type="entry name" value="ATP-grasp fold, B domain"/>
    <property type="match status" value="1"/>
</dbReference>
<dbReference type="InterPro" id="IPR048764">
    <property type="entry name" value="PylC_N"/>
</dbReference>
<reference evidence="3 4" key="1">
    <citation type="submission" date="2017-03" db="EMBL/GenBank/DDBJ databases">
        <title>Complete genome sequence of Blastomonas fulva degrading microcsystin LR.</title>
        <authorList>
            <person name="Lee H.-g."/>
            <person name="Jin L."/>
            <person name="oh H.-M."/>
        </authorList>
    </citation>
    <scope>NUCLEOTIDE SEQUENCE [LARGE SCALE GENOMIC DNA]</scope>
    <source>
        <strain evidence="3 4">T2</strain>
    </source>
</reference>
<dbReference type="EMBL" id="CP020083">
    <property type="protein sequence ID" value="ASR51052.1"/>
    <property type="molecule type" value="Genomic_DNA"/>
</dbReference>
<name>A0ABM6M559_9SPHN</name>
<dbReference type="Gene3D" id="3.30.1490.20">
    <property type="entry name" value="ATP-grasp fold, A domain"/>
    <property type="match status" value="1"/>
</dbReference>
<dbReference type="SUPFAM" id="SSF56059">
    <property type="entry name" value="Glutathione synthetase ATP-binding domain-like"/>
    <property type="match status" value="1"/>
</dbReference>
<gene>
    <name evidence="3" type="ORF">B5J99_05850</name>
</gene>
<protein>
    <recommendedName>
        <fullName evidence="2">ATP-grasp domain-containing protein</fullName>
    </recommendedName>
</protein>
<dbReference type="InterPro" id="IPR011761">
    <property type="entry name" value="ATP-grasp"/>
</dbReference>
<dbReference type="Proteomes" id="UP000258016">
    <property type="component" value="Chromosome"/>
</dbReference>
<dbReference type="RefSeq" id="WP_117351855.1">
    <property type="nucleotide sequence ID" value="NZ_CP020083.1"/>
</dbReference>
<feature type="domain" description="ATP-grasp" evidence="2">
    <location>
        <begin position="102"/>
        <end position="275"/>
    </location>
</feature>
<evidence type="ECO:0000259" key="2">
    <source>
        <dbReference type="PROSITE" id="PS50975"/>
    </source>
</evidence>
<dbReference type="GeneID" id="303485101"/>
<evidence type="ECO:0000313" key="4">
    <source>
        <dbReference type="Proteomes" id="UP000258016"/>
    </source>
</evidence>